<dbReference type="InterPro" id="IPR003682">
    <property type="entry name" value="rRNA_ssu_MeTfrase_G"/>
</dbReference>
<dbReference type="GO" id="GO:0070043">
    <property type="term" value="F:rRNA (guanine-N7-)-methyltransferase activity"/>
    <property type="evidence" value="ECO:0007669"/>
    <property type="project" value="UniProtKB-UniRule"/>
</dbReference>
<dbReference type="Gene3D" id="3.40.50.150">
    <property type="entry name" value="Vaccinia Virus protein VP39"/>
    <property type="match status" value="1"/>
</dbReference>
<feature type="binding site" evidence="6">
    <location>
        <position position="98"/>
    </location>
    <ligand>
        <name>S-adenosyl-L-methionine</name>
        <dbReference type="ChEBI" id="CHEBI:59789"/>
    </ligand>
</feature>
<dbReference type="SUPFAM" id="SSF53335">
    <property type="entry name" value="S-adenosyl-L-methionine-dependent methyltransferases"/>
    <property type="match status" value="1"/>
</dbReference>
<dbReference type="InterPro" id="IPR029063">
    <property type="entry name" value="SAM-dependent_MTases_sf"/>
</dbReference>
<organism evidence="7 8">
    <name type="scientific">Solidesulfovibrio carbinolicus</name>
    <dbReference type="NCBI Taxonomy" id="296842"/>
    <lineage>
        <taxon>Bacteria</taxon>
        <taxon>Pseudomonadati</taxon>
        <taxon>Thermodesulfobacteriota</taxon>
        <taxon>Desulfovibrionia</taxon>
        <taxon>Desulfovibrionales</taxon>
        <taxon>Desulfovibrionaceae</taxon>
        <taxon>Solidesulfovibrio</taxon>
    </lineage>
</organism>
<comment type="similarity">
    <text evidence="6">Belongs to the methyltransferase superfamily. RNA methyltransferase RsmG family.</text>
</comment>
<keyword evidence="2 6" id="KW-0698">rRNA processing</keyword>
<keyword evidence="4 6" id="KW-0808">Transferase</keyword>
<dbReference type="EC" id="2.1.1.-" evidence="6"/>
<dbReference type="Proteomes" id="UP000293296">
    <property type="component" value="Chromosome"/>
</dbReference>
<dbReference type="EMBL" id="CP026538">
    <property type="protein sequence ID" value="QAZ67758.1"/>
    <property type="molecule type" value="Genomic_DNA"/>
</dbReference>
<keyword evidence="5 6" id="KW-0949">S-adenosyl-L-methionine</keyword>
<reference evidence="7 8" key="1">
    <citation type="submission" date="2018-02" db="EMBL/GenBank/DDBJ databases">
        <title>Genome sequence of Desulfovibrio carbinolicus DSM 3852.</title>
        <authorList>
            <person name="Wilbanks E."/>
            <person name="Skennerton C.T."/>
            <person name="Orphan V.J."/>
        </authorList>
    </citation>
    <scope>NUCLEOTIDE SEQUENCE [LARGE SCALE GENOMIC DNA]</scope>
    <source>
        <strain evidence="7 8">DSM 3852</strain>
    </source>
</reference>
<gene>
    <name evidence="6" type="primary">rsmG</name>
    <name evidence="7" type="ORF">C3Y92_11220</name>
</gene>
<comment type="subcellular location">
    <subcellularLocation>
        <location evidence="6">Cytoplasm</location>
    </subcellularLocation>
</comment>
<comment type="caution">
    <text evidence="6">Lacks conserved residue(s) required for the propagation of feature annotation.</text>
</comment>
<evidence type="ECO:0000256" key="4">
    <source>
        <dbReference type="ARBA" id="ARBA00022679"/>
    </source>
</evidence>
<keyword evidence="8" id="KW-1185">Reference proteome</keyword>
<evidence type="ECO:0000313" key="8">
    <source>
        <dbReference type="Proteomes" id="UP000293296"/>
    </source>
</evidence>
<feature type="binding site" evidence="6">
    <location>
        <begin position="144"/>
        <end position="145"/>
    </location>
    <ligand>
        <name>S-adenosyl-L-methionine</name>
        <dbReference type="ChEBI" id="CHEBI:59789"/>
    </ligand>
</feature>
<comment type="function">
    <text evidence="6">Specifically methylates the N7 position of a guanine in 16S rRNA.</text>
</comment>
<proteinExistence type="inferred from homology"/>
<dbReference type="AlphaFoldDB" id="A0A4P6HR67"/>
<keyword evidence="3 6" id="KW-0489">Methyltransferase</keyword>
<evidence type="ECO:0000256" key="5">
    <source>
        <dbReference type="ARBA" id="ARBA00022691"/>
    </source>
</evidence>
<dbReference type="OrthoDB" id="9808773at2"/>
<protein>
    <recommendedName>
        <fullName evidence="6">Ribosomal RNA small subunit methyltransferase G</fullName>
        <ecNumber evidence="6">2.1.1.-</ecNumber>
    </recommendedName>
    <alternativeName>
        <fullName evidence="6">16S rRNA 7-methylguanosine methyltransferase</fullName>
        <shortName evidence="6">16S rRNA m7G methyltransferase</shortName>
    </alternativeName>
</protein>
<evidence type="ECO:0000313" key="7">
    <source>
        <dbReference type="EMBL" id="QAZ67758.1"/>
    </source>
</evidence>
<feature type="binding site" evidence="6">
    <location>
        <position position="165"/>
    </location>
    <ligand>
        <name>S-adenosyl-L-methionine</name>
        <dbReference type="ChEBI" id="CHEBI:59789"/>
    </ligand>
</feature>
<sequence length="231" mass="24537">MEQGQSGLDAAGVAQAAAGLGRALTPEQAEKLAGYLTLLTRWRGRVNLVGPSDWREILETLVADSWHVADFLADPGAAFLPPVGEPVVSLDFGAGAGLPGVPLRAFWNRGDYHLLEARQKRAVFLGECAARLGFAGLVAAEGRVEATVPPIVAAHPGAFILCLSRAFAPWPQFLAICRELVPRPMAVLTMTGTPPQGEDIPPGFALKAAGDYRVAGKTRYLSLFSPWAEAR</sequence>
<name>A0A4P6HR67_9BACT</name>
<evidence type="ECO:0000256" key="6">
    <source>
        <dbReference type="HAMAP-Rule" id="MF_00074"/>
    </source>
</evidence>
<dbReference type="Pfam" id="PF02527">
    <property type="entry name" value="GidB"/>
    <property type="match status" value="1"/>
</dbReference>
<dbReference type="HAMAP" id="MF_00074">
    <property type="entry name" value="16SrRNA_methyltr_G"/>
    <property type="match status" value="1"/>
</dbReference>
<dbReference type="PANTHER" id="PTHR31760">
    <property type="entry name" value="S-ADENOSYL-L-METHIONINE-DEPENDENT METHYLTRANSFERASES SUPERFAMILY PROTEIN"/>
    <property type="match status" value="1"/>
</dbReference>
<evidence type="ECO:0000256" key="1">
    <source>
        <dbReference type="ARBA" id="ARBA00022490"/>
    </source>
</evidence>
<evidence type="ECO:0000256" key="2">
    <source>
        <dbReference type="ARBA" id="ARBA00022552"/>
    </source>
</evidence>
<dbReference type="PANTHER" id="PTHR31760:SF0">
    <property type="entry name" value="S-ADENOSYL-L-METHIONINE-DEPENDENT METHYLTRANSFERASES SUPERFAMILY PROTEIN"/>
    <property type="match status" value="1"/>
</dbReference>
<dbReference type="RefSeq" id="WP_129352634.1">
    <property type="nucleotide sequence ID" value="NZ_CP026538.1"/>
</dbReference>
<accession>A0A4P6HR67</accession>
<dbReference type="GO" id="GO:0005829">
    <property type="term" value="C:cytosol"/>
    <property type="evidence" value="ECO:0007669"/>
    <property type="project" value="TreeGrafter"/>
</dbReference>
<keyword evidence="1 6" id="KW-0963">Cytoplasm</keyword>
<dbReference type="KEGG" id="dcb:C3Y92_11220"/>
<evidence type="ECO:0000256" key="3">
    <source>
        <dbReference type="ARBA" id="ARBA00022603"/>
    </source>
</evidence>
<feature type="binding site" evidence="6">
    <location>
        <position position="93"/>
    </location>
    <ligand>
        <name>S-adenosyl-L-methionine</name>
        <dbReference type="ChEBI" id="CHEBI:59789"/>
    </ligand>
</feature>